<evidence type="ECO:0000313" key="3">
    <source>
        <dbReference type="Proteomes" id="UP001228049"/>
    </source>
</evidence>
<feature type="compositionally biased region" description="Acidic residues" evidence="1">
    <location>
        <begin position="21"/>
        <end position="36"/>
    </location>
</feature>
<keyword evidence="3" id="KW-1185">Reference proteome</keyword>
<evidence type="ECO:0000313" key="2">
    <source>
        <dbReference type="EMBL" id="KAK1894441.1"/>
    </source>
</evidence>
<dbReference type="EMBL" id="JASDAP010000011">
    <property type="protein sequence ID" value="KAK1894441.1"/>
    <property type="molecule type" value="Genomic_DNA"/>
</dbReference>
<reference evidence="2" key="1">
    <citation type="submission" date="2023-04" db="EMBL/GenBank/DDBJ databases">
        <title>Chromosome-level genome of Chaenocephalus aceratus.</title>
        <authorList>
            <person name="Park H."/>
        </authorList>
    </citation>
    <scope>NUCLEOTIDE SEQUENCE</scope>
    <source>
        <strain evidence="2">DE</strain>
        <tissue evidence="2">Muscle</tissue>
    </source>
</reference>
<dbReference type="AlphaFoldDB" id="A0AAD9FAT7"/>
<accession>A0AAD9FAT7</accession>
<gene>
    <name evidence="2" type="ORF">KUDE01_019899</name>
</gene>
<feature type="compositionally biased region" description="Basic and acidic residues" evidence="1">
    <location>
        <begin position="1"/>
        <end position="13"/>
    </location>
</feature>
<feature type="region of interest" description="Disordered" evidence="1">
    <location>
        <begin position="1"/>
        <end position="37"/>
    </location>
</feature>
<sequence length="90" mass="10617">MAGKEEEEKEEAKCKRKILSEEEDEEGQNWEEDEEEVNGRINPLKPWYIITSCWSADLTLHMNGGDRYILWRTRTTKAPTSRRPRASHPK</sequence>
<name>A0AAD9FAT7_DISEL</name>
<protein>
    <submittedName>
        <fullName evidence="2">Signaling protein</fullName>
    </submittedName>
</protein>
<dbReference type="Proteomes" id="UP001228049">
    <property type="component" value="Unassembled WGS sequence"/>
</dbReference>
<evidence type="ECO:0000256" key="1">
    <source>
        <dbReference type="SAM" id="MobiDB-lite"/>
    </source>
</evidence>
<comment type="caution">
    <text evidence="2">The sequence shown here is derived from an EMBL/GenBank/DDBJ whole genome shotgun (WGS) entry which is preliminary data.</text>
</comment>
<proteinExistence type="predicted"/>
<organism evidence="2 3">
    <name type="scientific">Dissostichus eleginoides</name>
    <name type="common">Patagonian toothfish</name>
    <name type="synonym">Dissostichus amissus</name>
    <dbReference type="NCBI Taxonomy" id="100907"/>
    <lineage>
        <taxon>Eukaryota</taxon>
        <taxon>Metazoa</taxon>
        <taxon>Chordata</taxon>
        <taxon>Craniata</taxon>
        <taxon>Vertebrata</taxon>
        <taxon>Euteleostomi</taxon>
        <taxon>Actinopterygii</taxon>
        <taxon>Neopterygii</taxon>
        <taxon>Teleostei</taxon>
        <taxon>Neoteleostei</taxon>
        <taxon>Acanthomorphata</taxon>
        <taxon>Eupercaria</taxon>
        <taxon>Perciformes</taxon>
        <taxon>Notothenioidei</taxon>
        <taxon>Nototheniidae</taxon>
        <taxon>Dissostichus</taxon>
    </lineage>
</organism>